<evidence type="ECO:0008006" key="7">
    <source>
        <dbReference type="Google" id="ProtNLM"/>
    </source>
</evidence>
<evidence type="ECO:0000256" key="4">
    <source>
        <dbReference type="SAM" id="SignalP"/>
    </source>
</evidence>
<dbReference type="Proteomes" id="UP001189429">
    <property type="component" value="Unassembled WGS sequence"/>
</dbReference>
<protein>
    <recommendedName>
        <fullName evidence="7">Nuclear pore complex protein Nup85</fullName>
    </recommendedName>
</protein>
<feature type="transmembrane region" description="Helical" evidence="3">
    <location>
        <begin position="572"/>
        <end position="594"/>
    </location>
</feature>
<dbReference type="EMBL" id="CAUYUJ010008136">
    <property type="protein sequence ID" value="CAK0822988.1"/>
    <property type="molecule type" value="Genomic_DNA"/>
</dbReference>
<feature type="region of interest" description="Disordered" evidence="2">
    <location>
        <begin position="148"/>
        <end position="175"/>
    </location>
</feature>
<reference evidence="5" key="1">
    <citation type="submission" date="2023-10" db="EMBL/GenBank/DDBJ databases">
        <authorList>
            <person name="Chen Y."/>
            <person name="Shah S."/>
            <person name="Dougan E. K."/>
            <person name="Thang M."/>
            <person name="Chan C."/>
        </authorList>
    </citation>
    <scope>NUCLEOTIDE SEQUENCE [LARGE SCALE GENOMIC DNA]</scope>
</reference>
<keyword evidence="3" id="KW-1133">Transmembrane helix</keyword>
<accession>A0ABN9RUI0</accession>
<evidence type="ECO:0000256" key="1">
    <source>
        <dbReference type="SAM" id="Coils"/>
    </source>
</evidence>
<feature type="chain" id="PRO_5047278626" description="Nuclear pore complex protein Nup85" evidence="4">
    <location>
        <begin position="20"/>
        <end position="704"/>
    </location>
</feature>
<feature type="signal peptide" evidence="4">
    <location>
        <begin position="1"/>
        <end position="19"/>
    </location>
</feature>
<organism evidence="5 6">
    <name type="scientific">Prorocentrum cordatum</name>
    <dbReference type="NCBI Taxonomy" id="2364126"/>
    <lineage>
        <taxon>Eukaryota</taxon>
        <taxon>Sar</taxon>
        <taxon>Alveolata</taxon>
        <taxon>Dinophyceae</taxon>
        <taxon>Prorocentrales</taxon>
        <taxon>Prorocentraceae</taxon>
        <taxon>Prorocentrum</taxon>
    </lineage>
</organism>
<feature type="transmembrane region" description="Helical" evidence="3">
    <location>
        <begin position="601"/>
        <end position="620"/>
    </location>
</feature>
<sequence length="704" mass="78748">MLRNVGARLLLCLVELVEYVDIGRAPPNWTALLIRMLMLSERRVEARRAFAEAFSRSRRTRLLAWKKPTVVPAAWLADVAEHAEASKVLLRILGGYREMEAEELCDLVENVLLEKFLSKPHCAPIIMRSEIIDDIVGACFDAGRKARAEQRPRLEGEEDGGQPAGGAVEREPERRCPRHWAGQHLLRRLQYVGTRLFQAAFVPQRGFLPHAWPDCLGPAAEGVVAEAAAASASEERALEAEGRPQERMCSLEPLVIPVTGRCLWDEGLLEIELLHETTGEADGRPHELALHFARQVIMRHLWYRHSGRYCEIPRLKALWELACWPLCDHAGLIREALEYLKGASRELQAYGASWCPEYEEALFQMCTALDTSRLPGQALLSPWVPGQVQAVRHLVQQQPAEQFHAELQQEVITAMENLKSINAQCAKLSNRLNIVEQRTIINKSQIKDRVLPEVALAQGALRFPREAWMASGARTRGPPGVSTWREKWGCTLGQAHVLAASERTRSAPSRLARGARSRSLAAGFGAERPRSLPRSRTRRAGLARGRPLTWVCCPTAADGAKKERQLWNSSNGISLIIVIVSIIVIVNVTIIIGVTIRSANIIVVTAIVIITPTIIIPPAFSIPPDDEREGGRATSKRKEKEQEEEAEEEEEEEEEVNVSGMERRRGMRRWTCVSPRLINDVVIHAPSEFPHRFLRSFVFIAGSG</sequence>
<keyword evidence="6" id="KW-1185">Reference proteome</keyword>
<evidence type="ECO:0000313" key="6">
    <source>
        <dbReference type="Proteomes" id="UP001189429"/>
    </source>
</evidence>
<feature type="region of interest" description="Disordered" evidence="2">
    <location>
        <begin position="621"/>
        <end position="658"/>
    </location>
</feature>
<comment type="caution">
    <text evidence="5">The sequence shown here is derived from an EMBL/GenBank/DDBJ whole genome shotgun (WGS) entry which is preliminary data.</text>
</comment>
<gene>
    <name evidence="5" type="ORF">PCOR1329_LOCUS23865</name>
</gene>
<feature type="compositionally biased region" description="Acidic residues" evidence="2">
    <location>
        <begin position="642"/>
        <end position="656"/>
    </location>
</feature>
<feature type="coiled-coil region" evidence="1">
    <location>
        <begin position="404"/>
        <end position="438"/>
    </location>
</feature>
<evidence type="ECO:0000256" key="2">
    <source>
        <dbReference type="SAM" id="MobiDB-lite"/>
    </source>
</evidence>
<evidence type="ECO:0000313" key="5">
    <source>
        <dbReference type="EMBL" id="CAK0822988.1"/>
    </source>
</evidence>
<keyword evidence="3" id="KW-0812">Transmembrane</keyword>
<keyword evidence="3" id="KW-0472">Membrane</keyword>
<keyword evidence="4" id="KW-0732">Signal</keyword>
<keyword evidence="1" id="KW-0175">Coiled coil</keyword>
<proteinExistence type="predicted"/>
<name>A0ABN9RUI0_9DINO</name>
<evidence type="ECO:0000256" key="3">
    <source>
        <dbReference type="SAM" id="Phobius"/>
    </source>
</evidence>